<feature type="region of interest" description="Disordered" evidence="5">
    <location>
        <begin position="211"/>
        <end position="233"/>
    </location>
</feature>
<dbReference type="Pfam" id="PF00440">
    <property type="entry name" value="TetR_N"/>
    <property type="match status" value="1"/>
</dbReference>
<feature type="DNA-binding region" description="H-T-H motif" evidence="4">
    <location>
        <begin position="43"/>
        <end position="62"/>
    </location>
</feature>
<dbReference type="SUPFAM" id="SSF46689">
    <property type="entry name" value="Homeodomain-like"/>
    <property type="match status" value="1"/>
</dbReference>
<keyword evidence="2 4" id="KW-0238">DNA-binding</keyword>
<dbReference type="InterPro" id="IPR001647">
    <property type="entry name" value="HTH_TetR"/>
</dbReference>
<dbReference type="EMBL" id="JADIKG010000013">
    <property type="protein sequence ID" value="MFK2874733.1"/>
    <property type="molecule type" value="Genomic_DNA"/>
</dbReference>
<dbReference type="SUPFAM" id="SSF48498">
    <property type="entry name" value="Tetracyclin repressor-like, C-terminal domain"/>
    <property type="match status" value="1"/>
</dbReference>
<keyword evidence="8" id="KW-1185">Reference proteome</keyword>
<keyword evidence="3" id="KW-0804">Transcription</keyword>
<proteinExistence type="predicted"/>
<dbReference type="InterPro" id="IPR050109">
    <property type="entry name" value="HTH-type_TetR-like_transc_reg"/>
</dbReference>
<evidence type="ECO:0000256" key="4">
    <source>
        <dbReference type="PROSITE-ProRule" id="PRU00335"/>
    </source>
</evidence>
<dbReference type="RefSeq" id="WP_284396604.1">
    <property type="nucleotide sequence ID" value="NZ_BSNQ01000003.1"/>
</dbReference>
<evidence type="ECO:0000313" key="8">
    <source>
        <dbReference type="Proteomes" id="UP001620405"/>
    </source>
</evidence>
<organism evidence="7 8">
    <name type="scientific">Dyella lipolytica</name>
    <dbReference type="NCBI Taxonomy" id="1867835"/>
    <lineage>
        <taxon>Bacteria</taxon>
        <taxon>Pseudomonadati</taxon>
        <taxon>Pseudomonadota</taxon>
        <taxon>Gammaproteobacteria</taxon>
        <taxon>Lysobacterales</taxon>
        <taxon>Rhodanobacteraceae</taxon>
        <taxon>Dyella</taxon>
    </lineage>
</organism>
<evidence type="ECO:0000256" key="5">
    <source>
        <dbReference type="SAM" id="MobiDB-lite"/>
    </source>
</evidence>
<accession>A0ABW8IXR3</accession>
<dbReference type="Proteomes" id="UP001620405">
    <property type="component" value="Unassembled WGS sequence"/>
</dbReference>
<protein>
    <submittedName>
        <fullName evidence="7">TetR/AcrR family transcriptional regulator</fullName>
    </submittedName>
</protein>
<evidence type="ECO:0000256" key="1">
    <source>
        <dbReference type="ARBA" id="ARBA00023015"/>
    </source>
</evidence>
<dbReference type="InterPro" id="IPR009057">
    <property type="entry name" value="Homeodomain-like_sf"/>
</dbReference>
<reference evidence="7 8" key="1">
    <citation type="submission" date="2020-10" db="EMBL/GenBank/DDBJ databases">
        <title>Phylogeny of dyella-like bacteria.</title>
        <authorList>
            <person name="Fu J."/>
        </authorList>
    </citation>
    <scope>NUCLEOTIDE SEQUENCE [LARGE SCALE GENOMIC DNA]</scope>
    <source>
        <strain evidence="7 8">DHOB07</strain>
    </source>
</reference>
<dbReference type="Gene3D" id="1.10.357.10">
    <property type="entry name" value="Tetracycline Repressor, domain 2"/>
    <property type="match status" value="1"/>
</dbReference>
<dbReference type="PRINTS" id="PR00455">
    <property type="entry name" value="HTHTETR"/>
</dbReference>
<comment type="caution">
    <text evidence="7">The sequence shown here is derived from an EMBL/GenBank/DDBJ whole genome shotgun (WGS) entry which is preliminary data.</text>
</comment>
<evidence type="ECO:0000313" key="7">
    <source>
        <dbReference type="EMBL" id="MFK2874733.1"/>
    </source>
</evidence>
<dbReference type="PANTHER" id="PTHR30055">
    <property type="entry name" value="HTH-TYPE TRANSCRIPTIONAL REGULATOR RUTR"/>
    <property type="match status" value="1"/>
</dbReference>
<dbReference type="InterPro" id="IPR036271">
    <property type="entry name" value="Tet_transcr_reg_TetR-rel_C_sf"/>
</dbReference>
<feature type="domain" description="HTH tetR-type" evidence="6">
    <location>
        <begin position="20"/>
        <end position="80"/>
    </location>
</feature>
<evidence type="ECO:0000256" key="3">
    <source>
        <dbReference type="ARBA" id="ARBA00023163"/>
    </source>
</evidence>
<gene>
    <name evidence="7" type="ORF">ISP13_14410</name>
</gene>
<evidence type="ECO:0000256" key="2">
    <source>
        <dbReference type="ARBA" id="ARBA00023125"/>
    </source>
</evidence>
<keyword evidence="1" id="KW-0805">Transcription regulation</keyword>
<sequence length="233" mass="25801">MTSKSSPRKPRGRRPADAIVDVREHLLDVTTQLFSDQGVAATTVAQIANAAGVATAMVHYYFTNREKLLDAIVDERVAPTAAFVWQPATEETNRDPFVLAQTFIDRLFDVTNRMPWLPSLWLREIVNEGGLLRSRMIKRLPFDSVQRFSVTLTKAQSEGTVNPDLEAGLLFNSILALVMLPLATAKILQNVPGIPAVERDMLHRHVSALLMGGMQPPRRSPPTKPHAASRSKS</sequence>
<evidence type="ECO:0000259" key="6">
    <source>
        <dbReference type="PROSITE" id="PS50977"/>
    </source>
</evidence>
<dbReference type="PROSITE" id="PS50977">
    <property type="entry name" value="HTH_TETR_2"/>
    <property type="match status" value="1"/>
</dbReference>
<dbReference type="PANTHER" id="PTHR30055:SF234">
    <property type="entry name" value="HTH-TYPE TRANSCRIPTIONAL REGULATOR BETI"/>
    <property type="match status" value="1"/>
</dbReference>
<name>A0ABW8IXR3_9GAMM</name>